<evidence type="ECO:0000313" key="2">
    <source>
        <dbReference type="Proteomes" id="UP000218334"/>
    </source>
</evidence>
<evidence type="ECO:0000313" key="1">
    <source>
        <dbReference type="EMBL" id="PBK61192.1"/>
    </source>
</evidence>
<reference evidence="2" key="1">
    <citation type="journal article" date="2017" name="Nat. Ecol. Evol.">
        <title>Genome expansion and lineage-specific genetic innovations in the forest pathogenic fungi Armillaria.</title>
        <authorList>
            <person name="Sipos G."/>
            <person name="Prasanna A.N."/>
            <person name="Walter M.C."/>
            <person name="O'Connor E."/>
            <person name="Balint B."/>
            <person name="Krizsan K."/>
            <person name="Kiss B."/>
            <person name="Hess J."/>
            <person name="Varga T."/>
            <person name="Slot J."/>
            <person name="Riley R."/>
            <person name="Boka B."/>
            <person name="Rigling D."/>
            <person name="Barry K."/>
            <person name="Lee J."/>
            <person name="Mihaltcheva S."/>
            <person name="LaButti K."/>
            <person name="Lipzen A."/>
            <person name="Waldron R."/>
            <person name="Moloney N.M."/>
            <person name="Sperisen C."/>
            <person name="Kredics L."/>
            <person name="Vagvoelgyi C."/>
            <person name="Patrignani A."/>
            <person name="Fitzpatrick D."/>
            <person name="Nagy I."/>
            <person name="Doyle S."/>
            <person name="Anderson J.B."/>
            <person name="Grigoriev I.V."/>
            <person name="Gueldener U."/>
            <person name="Muensterkoetter M."/>
            <person name="Nagy L.G."/>
        </authorList>
    </citation>
    <scope>NUCLEOTIDE SEQUENCE [LARGE SCALE GENOMIC DNA]</scope>
    <source>
        <strain evidence="2">28-4</strain>
    </source>
</reference>
<keyword evidence="2" id="KW-1185">Reference proteome</keyword>
<accession>A0A2H3B2A4</accession>
<organism evidence="1 2">
    <name type="scientific">Armillaria solidipes</name>
    <dbReference type="NCBI Taxonomy" id="1076256"/>
    <lineage>
        <taxon>Eukaryota</taxon>
        <taxon>Fungi</taxon>
        <taxon>Dikarya</taxon>
        <taxon>Basidiomycota</taxon>
        <taxon>Agaricomycotina</taxon>
        <taxon>Agaricomycetes</taxon>
        <taxon>Agaricomycetidae</taxon>
        <taxon>Agaricales</taxon>
        <taxon>Marasmiineae</taxon>
        <taxon>Physalacriaceae</taxon>
        <taxon>Armillaria</taxon>
    </lineage>
</organism>
<sequence length="248" mass="28570">MKYRRSLQESPLNNSEMSKRFLHSTLSSVAIGRINKKMESRLARCNIPLSKLSEISLALYPPQQHLSTEYVLNQYKVPTYHTTLRTRFISPTAPPISNIRLRDFIFRAVCPIHMERVYRIDMFKPEHSIALVHYIYTHEVSPIVGSLLGVVIVGITEEDLRQPKVNWDPTVLLMMQTKTERELDDVGVGIIAFSKTASRLGMCCEDIWDALNLAWNLLLRAHPDGGRRSIDDWIKLCEIKYGFSVNFH</sequence>
<protein>
    <submittedName>
        <fullName evidence="1">Uncharacterized protein</fullName>
    </submittedName>
</protein>
<proteinExistence type="predicted"/>
<dbReference type="Proteomes" id="UP000218334">
    <property type="component" value="Unassembled WGS sequence"/>
</dbReference>
<dbReference type="EMBL" id="KZ293478">
    <property type="protein sequence ID" value="PBK61192.1"/>
    <property type="molecule type" value="Genomic_DNA"/>
</dbReference>
<dbReference type="AlphaFoldDB" id="A0A2H3B2A4"/>
<name>A0A2H3B2A4_9AGAR</name>
<gene>
    <name evidence="1" type="ORF">ARMSODRAFT_671837</name>
</gene>